<dbReference type="PANTHER" id="PTHR37512:SF1">
    <property type="entry name" value="NADR_TTD14 AAA DOMAIN-CONTAINING PROTEIN"/>
    <property type="match status" value="1"/>
</dbReference>
<dbReference type="EMBL" id="FNQC01000002">
    <property type="protein sequence ID" value="SDY64682.1"/>
    <property type="molecule type" value="Genomic_DNA"/>
</dbReference>
<protein>
    <submittedName>
        <fullName evidence="2">Nicotinamide-nucleotide adenylyltransferase, NadR type</fullName>
    </submittedName>
</protein>
<dbReference type="InterPro" id="IPR027417">
    <property type="entry name" value="P-loop_NTPase"/>
</dbReference>
<dbReference type="Proteomes" id="UP000199663">
    <property type="component" value="Unassembled WGS sequence"/>
</dbReference>
<evidence type="ECO:0000259" key="1">
    <source>
        <dbReference type="Pfam" id="PF13521"/>
    </source>
</evidence>
<proteinExistence type="predicted"/>
<keyword evidence="2" id="KW-0808">Transferase</keyword>
<name>A0A1H3LJP1_9BACT</name>
<keyword evidence="3" id="KW-1185">Reference proteome</keyword>
<reference evidence="2 3" key="1">
    <citation type="submission" date="2016-10" db="EMBL/GenBank/DDBJ databases">
        <authorList>
            <person name="Varghese N."/>
            <person name="Submissions S."/>
        </authorList>
    </citation>
    <scope>NUCLEOTIDE SEQUENCE [LARGE SCALE GENOMIC DNA]</scope>
    <source>
        <strain evidence="2 3">DSM 17997</strain>
    </source>
</reference>
<dbReference type="Pfam" id="PF13521">
    <property type="entry name" value="AAA_28"/>
    <property type="match status" value="1"/>
</dbReference>
<sequence>MEKPLKKIVILGPESTGKSTLTQSLAAHFSAPWVREYAREYLESLDRPYDYPDLLEIAKGQIALEKEMESRAENFLFCDTNLLVIEVWSQHKFGKTDQWILETLQKREYDFILLTDIDIPWQDDPQREHPEPKMREYFFNLYFQKIEASKTPFAVVSGPPEKRFALALEKIQNLLS</sequence>
<dbReference type="InterPro" id="IPR038727">
    <property type="entry name" value="NadR/Ttd14_AAA_dom"/>
</dbReference>
<dbReference type="Gene3D" id="3.40.50.300">
    <property type="entry name" value="P-loop containing nucleotide triphosphate hydrolases"/>
    <property type="match status" value="1"/>
</dbReference>
<evidence type="ECO:0000313" key="2">
    <source>
        <dbReference type="EMBL" id="SDY64682.1"/>
    </source>
</evidence>
<evidence type="ECO:0000313" key="3">
    <source>
        <dbReference type="Proteomes" id="UP000199663"/>
    </source>
</evidence>
<comment type="caution">
    <text evidence="2">The sequence shown here is derived from an EMBL/GenBank/DDBJ whole genome shotgun (WGS) entry which is preliminary data.</text>
</comment>
<dbReference type="PANTHER" id="PTHR37512">
    <property type="entry name" value="TRIFUNCTIONAL NAD BIOSYNTHESIS/REGULATOR PROTEIN NADR"/>
    <property type="match status" value="1"/>
</dbReference>
<dbReference type="RefSeq" id="WP_019596476.1">
    <property type="nucleotide sequence ID" value="NZ_FNQC01000002.1"/>
</dbReference>
<dbReference type="GO" id="GO:0016779">
    <property type="term" value="F:nucleotidyltransferase activity"/>
    <property type="evidence" value="ECO:0007669"/>
    <property type="project" value="UniProtKB-KW"/>
</dbReference>
<feature type="domain" description="NadR/Ttd14 AAA" evidence="1">
    <location>
        <begin position="7"/>
        <end position="163"/>
    </location>
</feature>
<dbReference type="InterPro" id="IPR052735">
    <property type="entry name" value="NAD_biosynth-regulator"/>
</dbReference>
<accession>A0A1H3LJP1</accession>
<dbReference type="SUPFAM" id="SSF52540">
    <property type="entry name" value="P-loop containing nucleoside triphosphate hydrolases"/>
    <property type="match status" value="1"/>
</dbReference>
<organism evidence="2 3">
    <name type="scientific">Rhodonellum ikkaensis</name>
    <dbReference type="NCBI Taxonomy" id="336829"/>
    <lineage>
        <taxon>Bacteria</taxon>
        <taxon>Pseudomonadati</taxon>
        <taxon>Bacteroidota</taxon>
        <taxon>Cytophagia</taxon>
        <taxon>Cytophagales</taxon>
        <taxon>Cytophagaceae</taxon>
        <taxon>Rhodonellum</taxon>
    </lineage>
</organism>
<gene>
    <name evidence="2" type="ORF">SAMN05444412_10295</name>
</gene>
<keyword evidence="2" id="KW-0548">Nucleotidyltransferase</keyword>